<evidence type="ECO:0000313" key="4">
    <source>
        <dbReference type="Proteomes" id="UP000228681"/>
    </source>
</evidence>
<proteinExistence type="predicted"/>
<dbReference type="Pfam" id="PF18895">
    <property type="entry name" value="T4SS_pilin"/>
    <property type="match status" value="1"/>
</dbReference>
<reference evidence="3 4" key="1">
    <citation type="submission" date="2017-09" db="EMBL/GenBank/DDBJ databases">
        <title>Depth-based differentiation of microbial function through sediment-hosted aquifers and enrichment of novel symbionts in the deep terrestrial subsurface.</title>
        <authorList>
            <person name="Probst A.J."/>
            <person name="Ladd B."/>
            <person name="Jarett J.K."/>
            <person name="Geller-Mcgrath D.E."/>
            <person name="Sieber C.M."/>
            <person name="Emerson J.B."/>
            <person name="Anantharaman K."/>
            <person name="Thomas B.C."/>
            <person name="Malmstrom R."/>
            <person name="Stieglmeier M."/>
            <person name="Klingl A."/>
            <person name="Woyke T."/>
            <person name="Ryan C.M."/>
            <person name="Banfield J.F."/>
        </authorList>
    </citation>
    <scope>NUCLEOTIDE SEQUENCE [LARGE SCALE GENOMIC DNA]</scope>
    <source>
        <strain evidence="3">CG23_combo_of_CG06-09_8_20_14_all_36_12</strain>
    </source>
</reference>
<dbReference type="PROSITE" id="PS51257">
    <property type="entry name" value="PROKAR_LIPOPROTEIN"/>
    <property type="match status" value="1"/>
</dbReference>
<keyword evidence="1" id="KW-0472">Membrane</keyword>
<protein>
    <submittedName>
        <fullName evidence="3">Uncharacterized protein</fullName>
    </submittedName>
</protein>
<feature type="signal peptide" evidence="2">
    <location>
        <begin position="1"/>
        <end position="25"/>
    </location>
</feature>
<comment type="caution">
    <text evidence="3">The sequence shown here is derived from an EMBL/GenBank/DDBJ whole genome shotgun (WGS) entry which is preliminary data.</text>
</comment>
<organism evidence="3 4">
    <name type="scientific">Candidatus Nealsonbacteria bacterium CG23_combo_of_CG06-09_8_20_14_all_36_12</name>
    <dbReference type="NCBI Taxonomy" id="1974718"/>
    <lineage>
        <taxon>Bacteria</taxon>
        <taxon>Candidatus Nealsoniibacteriota</taxon>
    </lineage>
</organism>
<gene>
    <name evidence="3" type="ORF">COX34_01060</name>
</gene>
<dbReference type="Proteomes" id="UP000228681">
    <property type="component" value="Unassembled WGS sequence"/>
</dbReference>
<keyword evidence="1" id="KW-0812">Transmembrane</keyword>
<feature type="transmembrane region" description="Helical" evidence="1">
    <location>
        <begin position="90"/>
        <end position="118"/>
    </location>
</feature>
<keyword evidence="1" id="KW-1133">Transmembrane helix</keyword>
<evidence type="ECO:0000256" key="2">
    <source>
        <dbReference type="SAM" id="SignalP"/>
    </source>
</evidence>
<evidence type="ECO:0000256" key="1">
    <source>
        <dbReference type="SAM" id="Phobius"/>
    </source>
</evidence>
<feature type="chain" id="PRO_5013755630" evidence="2">
    <location>
        <begin position="26"/>
        <end position="136"/>
    </location>
</feature>
<evidence type="ECO:0000313" key="3">
    <source>
        <dbReference type="EMBL" id="PIP25000.1"/>
    </source>
</evidence>
<keyword evidence="2" id="KW-0732">Signal</keyword>
<dbReference type="InterPro" id="IPR043993">
    <property type="entry name" value="T4SS_pilin"/>
</dbReference>
<name>A0A2G9Z0I7_9BACT</name>
<accession>A0A2G9Z0I7</accession>
<feature type="transmembrane region" description="Helical" evidence="1">
    <location>
        <begin position="58"/>
        <end position="78"/>
    </location>
</feature>
<sequence>MKKQILFTILLLVIGYWLLVGSAQAALVSCGGKDQEPCQLCDFFVLFQNIVNFVLFKIVPPLAALFLVIGGVMFFFAGASPSTLQTAKKLMTSVMFGLLIIYGAWVFVNTFFMLIGVAEPGQFGFDLRKWWNFPCP</sequence>
<dbReference type="EMBL" id="PCRS01000017">
    <property type="protein sequence ID" value="PIP25000.1"/>
    <property type="molecule type" value="Genomic_DNA"/>
</dbReference>
<dbReference type="AlphaFoldDB" id="A0A2G9Z0I7"/>